<dbReference type="InterPro" id="IPR001638">
    <property type="entry name" value="Solute-binding_3/MltF_N"/>
</dbReference>
<dbReference type="InterPro" id="IPR015168">
    <property type="entry name" value="SsuA/THI5"/>
</dbReference>
<feature type="signal peptide" evidence="4">
    <location>
        <begin position="1"/>
        <end position="25"/>
    </location>
</feature>
<organism evidence="6 7">
    <name type="scientific">Acidiphilium acidophilum</name>
    <name type="common">Thiobacillus acidophilus</name>
    <dbReference type="NCBI Taxonomy" id="76588"/>
    <lineage>
        <taxon>Bacteria</taxon>
        <taxon>Pseudomonadati</taxon>
        <taxon>Pseudomonadota</taxon>
        <taxon>Alphaproteobacteria</taxon>
        <taxon>Acetobacterales</taxon>
        <taxon>Acidocellaceae</taxon>
        <taxon>Acidiphilium</taxon>
    </lineage>
</organism>
<sequence length="335" mass="35706">MRKTALAALILSTVITTVTTTPAWAKPSVVIGYENNGADPWMVSQAQHLFQKTMPANVQLKFFDSGPAAMSALASNSLQFMCGLGVPPFVAAISQGVPLGIIFNQERYTSAAGIVVRPGGGIKTIADLKGKKIAIVEGSQSSFELATFLAEAHIPFSAVHQLNMSPPEMRVAWTTKSIDAAIVWDPVFDALHSMGGKILKTDADLPPDASSYNICIADTQWAKTHPKLVTDFIRALDQGVTFTRTHPHQALALMAKQAGITIATAKTELAGYQIFSAKDQTTPHVLGTPKTVATSATTKTIENTAKTLLKIGRIDKLPPHPANAVLPQYAETAAH</sequence>
<evidence type="ECO:0000256" key="4">
    <source>
        <dbReference type="SAM" id="SignalP"/>
    </source>
</evidence>
<dbReference type="SMART" id="SM00062">
    <property type="entry name" value="PBPb"/>
    <property type="match status" value="1"/>
</dbReference>
<name>A0AAW9DUS5_ACIAO</name>
<feature type="chain" id="PRO_5043891840" evidence="4">
    <location>
        <begin position="26"/>
        <end position="335"/>
    </location>
</feature>
<reference evidence="6 7" key="1">
    <citation type="submission" date="2023-11" db="EMBL/GenBank/DDBJ databases">
        <title>MicrobeMod: A computational toolkit for identifying prokaryotic methylation and restriction-modification with nanopore sequencing.</title>
        <authorList>
            <person name="Crits-Christoph A."/>
            <person name="Kang S.C."/>
            <person name="Lee H."/>
            <person name="Ostrov N."/>
        </authorList>
    </citation>
    <scope>NUCLEOTIDE SEQUENCE [LARGE SCALE GENOMIC DNA]</scope>
    <source>
        <strain evidence="6 7">DSMZ 700</strain>
    </source>
</reference>
<comment type="similarity">
    <text evidence="2">Belongs to the bacterial solute-binding protein SsuA/TauA family.</text>
</comment>
<evidence type="ECO:0000256" key="1">
    <source>
        <dbReference type="ARBA" id="ARBA00004418"/>
    </source>
</evidence>
<dbReference type="Pfam" id="PF09084">
    <property type="entry name" value="NMT1"/>
    <property type="match status" value="1"/>
</dbReference>
<gene>
    <name evidence="6" type="ORF">SIL87_18550</name>
</gene>
<dbReference type="RefSeq" id="WP_319615608.1">
    <property type="nucleotide sequence ID" value="NZ_JAWXYB010000018.1"/>
</dbReference>
<evidence type="ECO:0000256" key="3">
    <source>
        <dbReference type="ARBA" id="ARBA00022729"/>
    </source>
</evidence>
<keyword evidence="7" id="KW-1185">Reference proteome</keyword>
<dbReference type="GO" id="GO:0042597">
    <property type="term" value="C:periplasmic space"/>
    <property type="evidence" value="ECO:0007669"/>
    <property type="project" value="UniProtKB-SubCell"/>
</dbReference>
<evidence type="ECO:0000313" key="6">
    <source>
        <dbReference type="EMBL" id="MDX5932755.1"/>
    </source>
</evidence>
<dbReference type="SUPFAM" id="SSF53850">
    <property type="entry name" value="Periplasmic binding protein-like II"/>
    <property type="match status" value="1"/>
</dbReference>
<accession>A0AAW9DUS5</accession>
<dbReference type="Gene3D" id="3.40.190.10">
    <property type="entry name" value="Periplasmic binding protein-like II"/>
    <property type="match status" value="2"/>
</dbReference>
<comment type="caution">
    <text evidence="6">The sequence shown here is derived from an EMBL/GenBank/DDBJ whole genome shotgun (WGS) entry which is preliminary data.</text>
</comment>
<evidence type="ECO:0000256" key="2">
    <source>
        <dbReference type="ARBA" id="ARBA00010742"/>
    </source>
</evidence>
<keyword evidence="3 4" id="KW-0732">Signal</keyword>
<feature type="domain" description="Solute-binding protein family 3/N-terminal" evidence="5">
    <location>
        <begin position="28"/>
        <end position="252"/>
    </location>
</feature>
<proteinExistence type="inferred from homology"/>
<dbReference type="EMBL" id="JAWXYB010000018">
    <property type="protein sequence ID" value="MDX5932755.1"/>
    <property type="molecule type" value="Genomic_DNA"/>
</dbReference>
<evidence type="ECO:0000313" key="7">
    <source>
        <dbReference type="Proteomes" id="UP001279553"/>
    </source>
</evidence>
<dbReference type="Proteomes" id="UP001279553">
    <property type="component" value="Unassembled WGS sequence"/>
</dbReference>
<dbReference type="AlphaFoldDB" id="A0AAW9DUS5"/>
<dbReference type="PANTHER" id="PTHR30024">
    <property type="entry name" value="ALIPHATIC SULFONATES-BINDING PROTEIN-RELATED"/>
    <property type="match status" value="1"/>
</dbReference>
<comment type="subcellular location">
    <subcellularLocation>
        <location evidence="1">Periplasm</location>
    </subcellularLocation>
</comment>
<protein>
    <submittedName>
        <fullName evidence="6">ABC transporter substrate-binding protein</fullName>
    </submittedName>
</protein>
<evidence type="ECO:0000259" key="5">
    <source>
        <dbReference type="SMART" id="SM00062"/>
    </source>
</evidence>
<dbReference type="PANTHER" id="PTHR30024:SF47">
    <property type="entry name" value="TAURINE-BINDING PERIPLASMIC PROTEIN"/>
    <property type="match status" value="1"/>
</dbReference>